<dbReference type="SUPFAM" id="SSF51395">
    <property type="entry name" value="FMN-linked oxidoreductases"/>
    <property type="match status" value="1"/>
</dbReference>
<dbReference type="Gene3D" id="3.20.20.70">
    <property type="entry name" value="Aldolase class I"/>
    <property type="match status" value="2"/>
</dbReference>
<proteinExistence type="inferred from homology"/>
<keyword evidence="2 9" id="KW-0285">Flavoprotein</keyword>
<feature type="binding site" evidence="9">
    <location>
        <position position="209"/>
    </location>
    <ligand>
        <name>glyoxylate</name>
        <dbReference type="ChEBI" id="CHEBI:36655"/>
    </ligand>
</feature>
<feature type="active site" description="Proton acceptor" evidence="8">
    <location>
        <position position="209"/>
    </location>
</feature>
<dbReference type="AlphaFoldDB" id="A0A226F0I0"/>
<evidence type="ECO:0000256" key="8">
    <source>
        <dbReference type="PIRSR" id="PIRSR000138-1"/>
    </source>
</evidence>
<protein>
    <submittedName>
        <fullName evidence="11">Peroxisomal (S)-2-hydroxy-acid oxidase GLO5</fullName>
    </submittedName>
</protein>
<evidence type="ECO:0000256" key="6">
    <source>
        <dbReference type="ARBA" id="ARBA00029325"/>
    </source>
</evidence>
<dbReference type="OMA" id="WSYVAGG"/>
<evidence type="ECO:0000256" key="4">
    <source>
        <dbReference type="ARBA" id="ARBA00023002"/>
    </source>
</evidence>
<evidence type="ECO:0000259" key="10">
    <source>
        <dbReference type="PROSITE" id="PS51349"/>
    </source>
</evidence>
<dbReference type="PROSITE" id="PS51349">
    <property type="entry name" value="FMN_HYDROXY_ACID_DH_2"/>
    <property type="match status" value="1"/>
</dbReference>
<evidence type="ECO:0000256" key="7">
    <source>
        <dbReference type="ARBA" id="ARBA00029327"/>
    </source>
</evidence>
<evidence type="ECO:0000256" key="5">
    <source>
        <dbReference type="ARBA" id="ARBA00024042"/>
    </source>
</evidence>
<comment type="similarity">
    <text evidence="5">Belongs to the FMN-dependent alpha-hydroxy acid dehydrogenase family.</text>
</comment>
<dbReference type="InterPro" id="IPR037396">
    <property type="entry name" value="FMN_HAD"/>
</dbReference>
<dbReference type="PROSITE" id="PS00557">
    <property type="entry name" value="FMN_HYDROXY_ACID_DH_1"/>
    <property type="match status" value="1"/>
</dbReference>
<feature type="binding site" evidence="9">
    <location>
        <position position="212"/>
    </location>
    <ligand>
        <name>glyoxylate</name>
        <dbReference type="ChEBI" id="CHEBI:36655"/>
    </ligand>
</feature>
<feature type="binding site" evidence="9">
    <location>
        <position position="129"/>
    </location>
    <ligand>
        <name>FMN</name>
        <dbReference type="ChEBI" id="CHEBI:58210"/>
    </ligand>
</feature>
<comment type="catalytic activity">
    <reaction evidence="7">
        <text>2-hydroxyoctanoate + O2 = 2-oxooctanoate + H2O2</text>
        <dbReference type="Rhea" id="RHEA:67940"/>
        <dbReference type="ChEBI" id="CHEBI:15379"/>
        <dbReference type="ChEBI" id="CHEBI:16240"/>
        <dbReference type="ChEBI" id="CHEBI:133514"/>
        <dbReference type="ChEBI" id="CHEBI:176689"/>
    </reaction>
    <physiologicalReaction direction="left-to-right" evidence="7">
        <dbReference type="Rhea" id="RHEA:67941"/>
    </physiologicalReaction>
</comment>
<comment type="caution">
    <text evidence="11">The sequence shown here is derived from an EMBL/GenBank/DDBJ whole genome shotgun (WGS) entry which is preliminary data.</text>
</comment>
<dbReference type="InterPro" id="IPR012133">
    <property type="entry name" value="Alpha-hydoxy_acid_DH_FMN"/>
</dbReference>
<feature type="binding site" evidence="9">
    <location>
        <position position="25"/>
    </location>
    <ligand>
        <name>glyoxylate</name>
        <dbReference type="ChEBI" id="CHEBI:36655"/>
    </ligand>
</feature>
<dbReference type="PANTHER" id="PTHR10578">
    <property type="entry name" value="S -2-HYDROXY-ACID OXIDASE-RELATED"/>
    <property type="match status" value="1"/>
</dbReference>
<dbReference type="GO" id="GO:0005777">
    <property type="term" value="C:peroxisome"/>
    <property type="evidence" value="ECO:0007669"/>
    <property type="project" value="UniProtKB-ARBA"/>
</dbReference>
<dbReference type="Proteomes" id="UP000198287">
    <property type="component" value="Unassembled WGS sequence"/>
</dbReference>
<keyword evidence="4" id="KW-0560">Oxidoreductase</keyword>
<comment type="cofactor">
    <cofactor evidence="1">
        <name>FMN</name>
        <dbReference type="ChEBI" id="CHEBI:58210"/>
    </cofactor>
</comment>
<evidence type="ECO:0000313" key="11">
    <source>
        <dbReference type="EMBL" id="OXA62914.1"/>
    </source>
</evidence>
<dbReference type="PIRSF" id="PIRSF000138">
    <property type="entry name" value="Al-hdrx_acd_dh"/>
    <property type="match status" value="1"/>
</dbReference>
<evidence type="ECO:0000256" key="3">
    <source>
        <dbReference type="ARBA" id="ARBA00022643"/>
    </source>
</evidence>
<dbReference type="InterPro" id="IPR008259">
    <property type="entry name" value="FMN_hydac_DH_AS"/>
</dbReference>
<feature type="binding site" evidence="9">
    <location>
        <position position="131"/>
    </location>
    <ligand>
        <name>glyoxylate</name>
        <dbReference type="ChEBI" id="CHEBI:36655"/>
    </ligand>
</feature>
<dbReference type="EMBL" id="LNIX01000001">
    <property type="protein sequence ID" value="OXA62914.1"/>
    <property type="molecule type" value="Genomic_DNA"/>
</dbReference>
<name>A0A226F0I0_FOLCA</name>
<dbReference type="GO" id="GO:0010181">
    <property type="term" value="F:FMN binding"/>
    <property type="evidence" value="ECO:0007669"/>
    <property type="project" value="InterPro"/>
</dbReference>
<keyword evidence="12" id="KW-1185">Reference proteome</keyword>
<feature type="binding site" evidence="9">
    <location>
        <position position="207"/>
    </location>
    <ligand>
        <name>FMN</name>
        <dbReference type="ChEBI" id="CHEBI:58210"/>
    </ligand>
</feature>
<feature type="binding site" evidence="9">
    <location>
        <begin position="78"/>
        <end position="80"/>
    </location>
    <ligand>
        <name>FMN</name>
        <dbReference type="ChEBI" id="CHEBI:58210"/>
    </ligand>
</feature>
<evidence type="ECO:0000313" key="12">
    <source>
        <dbReference type="Proteomes" id="UP000198287"/>
    </source>
</evidence>
<dbReference type="CDD" id="cd02809">
    <property type="entry name" value="alpha_hydroxyacid_oxid_FMN"/>
    <property type="match status" value="1"/>
</dbReference>
<dbReference type="GO" id="GO:0003973">
    <property type="term" value="F:(S)-2-hydroxy-acid oxidase activity"/>
    <property type="evidence" value="ECO:0007669"/>
    <property type="project" value="UniProtKB-EC"/>
</dbReference>
<feature type="binding site" evidence="9">
    <location>
        <begin position="263"/>
        <end position="264"/>
    </location>
    <ligand>
        <name>FMN</name>
        <dbReference type="ChEBI" id="CHEBI:58210"/>
    </ligand>
</feature>
<dbReference type="InterPro" id="IPR000262">
    <property type="entry name" value="FMN-dep_DH"/>
</dbReference>
<keyword evidence="3 9" id="KW-0288">FMN</keyword>
<evidence type="ECO:0000256" key="2">
    <source>
        <dbReference type="ARBA" id="ARBA00022630"/>
    </source>
</evidence>
<comment type="catalytic activity">
    <reaction evidence="6">
        <text>a (2S)-2-hydroxycarboxylate + O2 = a 2-oxocarboxylate + H2O2</text>
        <dbReference type="Rhea" id="RHEA:16789"/>
        <dbReference type="ChEBI" id="CHEBI:15379"/>
        <dbReference type="ChEBI" id="CHEBI:16240"/>
        <dbReference type="ChEBI" id="CHEBI:35179"/>
        <dbReference type="ChEBI" id="CHEBI:58123"/>
        <dbReference type="EC" id="1.1.3.15"/>
    </reaction>
    <physiologicalReaction direction="left-to-right" evidence="6">
        <dbReference type="Rhea" id="RHEA:16790"/>
    </physiologicalReaction>
</comment>
<dbReference type="OrthoDB" id="25826at2759"/>
<gene>
    <name evidence="11" type="ORF">Fcan01_02672</name>
</gene>
<accession>A0A226F0I0</accession>
<feature type="domain" description="FMN hydroxy acid dehydrogenase" evidence="10">
    <location>
        <begin position="1"/>
        <end position="314"/>
    </location>
</feature>
<evidence type="ECO:0000256" key="1">
    <source>
        <dbReference type="ARBA" id="ARBA00001917"/>
    </source>
</evidence>
<feature type="binding site" evidence="9">
    <location>
        <position position="107"/>
    </location>
    <ligand>
        <name>FMN</name>
        <dbReference type="ChEBI" id="CHEBI:58210"/>
    </ligand>
</feature>
<dbReference type="Pfam" id="PF01070">
    <property type="entry name" value="FMN_dh"/>
    <property type="match status" value="2"/>
</dbReference>
<reference evidence="11 12" key="1">
    <citation type="submission" date="2015-12" db="EMBL/GenBank/DDBJ databases">
        <title>The genome of Folsomia candida.</title>
        <authorList>
            <person name="Faddeeva A."/>
            <person name="Derks M.F."/>
            <person name="Anvar Y."/>
            <person name="Smit S."/>
            <person name="Van Straalen N."/>
            <person name="Roelofs D."/>
        </authorList>
    </citation>
    <scope>NUCLEOTIDE SEQUENCE [LARGE SCALE GENOMIC DNA]</scope>
    <source>
        <strain evidence="11 12">VU population</strain>
        <tissue evidence="11">Whole body</tissue>
    </source>
</reference>
<organism evidence="11 12">
    <name type="scientific">Folsomia candida</name>
    <name type="common">Springtail</name>
    <dbReference type="NCBI Taxonomy" id="158441"/>
    <lineage>
        <taxon>Eukaryota</taxon>
        <taxon>Metazoa</taxon>
        <taxon>Ecdysozoa</taxon>
        <taxon>Arthropoda</taxon>
        <taxon>Hexapoda</taxon>
        <taxon>Collembola</taxon>
        <taxon>Entomobryomorpha</taxon>
        <taxon>Isotomoidea</taxon>
        <taxon>Isotomidae</taxon>
        <taxon>Proisotominae</taxon>
        <taxon>Folsomia</taxon>
    </lineage>
</organism>
<dbReference type="PANTHER" id="PTHR10578:SF107">
    <property type="entry name" value="2-HYDROXYACID OXIDASE 1"/>
    <property type="match status" value="1"/>
</dbReference>
<evidence type="ECO:0000256" key="9">
    <source>
        <dbReference type="PIRSR" id="PIRSR000138-2"/>
    </source>
</evidence>
<dbReference type="InterPro" id="IPR013785">
    <property type="entry name" value="Aldolase_TIM"/>
</dbReference>
<feature type="binding site" evidence="9">
    <location>
        <position position="185"/>
    </location>
    <ligand>
        <name>FMN</name>
        <dbReference type="ChEBI" id="CHEBI:58210"/>
    </ligand>
</feature>
<sequence length="317" mass="34568">MDKLVCVPDFEKEAHKLLDNNSLQYYKSGADDEITLQENKNAFKRWLIKPRMLRDVSNRTTKTMVLGKPVAFPLGLSPTAMQRLAHPNGECANAQAAASMGTIFILSTIATSSIEEVAGAAPNGRKWYQLYGRLANFQESSKHSDAMSGKIGSAFAYHDTLLDQSLTWKDVKWLKSVTKLPIIVKGIMTSEDAELACSFGVAGVFVSNHGARQIDTVNPTIDVLPEIVKQVKGRCEIYLDGGVTTGGDVFKAIALGANMVFAGRPFLWGLTVGGEAGAQKILQIFKDELDLMMALTGVSSMSELTSDFVTKDWKSHL</sequence>
<dbReference type="STRING" id="158441.A0A226F0I0"/>